<proteinExistence type="predicted"/>
<name>A0A0Q0EHH6_9PSED</name>
<dbReference type="AlphaFoldDB" id="A0A0Q0EHH6"/>
<dbReference type="PATRIC" id="fig|251703.9.peg.2410"/>
<keyword evidence="1" id="KW-0175">Coiled coil</keyword>
<feature type="coiled-coil region" evidence="1">
    <location>
        <begin position="43"/>
        <end position="77"/>
    </location>
</feature>
<evidence type="ECO:0000313" key="4">
    <source>
        <dbReference type="Proteomes" id="UP000050317"/>
    </source>
</evidence>
<feature type="non-terminal residue" evidence="3">
    <location>
        <position position="1"/>
    </location>
</feature>
<feature type="domain" description="Bacterial alpha-2-macroglobulin MG10" evidence="2">
    <location>
        <begin position="11"/>
        <end position="125"/>
    </location>
</feature>
<evidence type="ECO:0000259" key="2">
    <source>
        <dbReference type="Pfam" id="PF17973"/>
    </source>
</evidence>
<dbReference type="EMBL" id="LJRR01000399">
    <property type="protein sequence ID" value="KPZ10328.1"/>
    <property type="molecule type" value="Genomic_DNA"/>
</dbReference>
<dbReference type="RefSeq" id="WP_145915253.1">
    <property type="nucleotide sequence ID" value="NZ_LJRR01000399.1"/>
</dbReference>
<organism evidence="3 4">
    <name type="scientific">Pseudomonas syringae pv. viburni</name>
    <dbReference type="NCBI Taxonomy" id="251703"/>
    <lineage>
        <taxon>Bacteria</taxon>
        <taxon>Pseudomonadati</taxon>
        <taxon>Pseudomonadota</taxon>
        <taxon>Gammaproteobacteria</taxon>
        <taxon>Pseudomonadales</taxon>
        <taxon>Pseudomonadaceae</taxon>
        <taxon>Pseudomonas</taxon>
    </lineage>
</organism>
<dbReference type="GO" id="GO:0004866">
    <property type="term" value="F:endopeptidase inhibitor activity"/>
    <property type="evidence" value="ECO:0007669"/>
    <property type="project" value="TreeGrafter"/>
</dbReference>
<dbReference type="Pfam" id="PF17973">
    <property type="entry name" value="bMG10"/>
    <property type="match status" value="1"/>
</dbReference>
<gene>
    <name evidence="3" type="ORF">ALO40_01745</name>
</gene>
<comment type="caution">
    <text evidence="3">The sequence shown here is derived from an EMBL/GenBank/DDBJ whole genome shotgun (WGS) entry which is preliminary data.</text>
</comment>
<reference evidence="3 4" key="1">
    <citation type="submission" date="2015-09" db="EMBL/GenBank/DDBJ databases">
        <title>Genome announcement of multiple Pseudomonas syringae strains.</title>
        <authorList>
            <person name="Thakur S."/>
            <person name="Wang P.W."/>
            <person name="Gong Y."/>
            <person name="Weir B.S."/>
            <person name="Guttman D.S."/>
        </authorList>
    </citation>
    <scope>NUCLEOTIDE SEQUENCE [LARGE SCALE GENOMIC DNA]</scope>
    <source>
        <strain evidence="3 4">ICMP3963</strain>
    </source>
</reference>
<dbReference type="PANTHER" id="PTHR40094:SF1">
    <property type="entry name" value="UBIQUITIN DOMAIN-CONTAINING PROTEIN"/>
    <property type="match status" value="1"/>
</dbReference>
<accession>A0A0Q0EHH6</accession>
<sequence length="142" mass="15413">SLSGAPLNVGALKTGQLVLVHLEIGAKQRVPDALVVDLLPAGLELENQNLAQSSASLEDASEEVKTIRESMENAGIKHQEYRGDRYVAALDIDGNRSVHLLYLARAVTPGTYRVPPPQVESMYRPNWQALGDAPAQMVVKDK</sequence>
<protein>
    <submittedName>
        <fullName evidence="3">Alpha-2-macroglobulin</fullName>
    </submittedName>
</protein>
<evidence type="ECO:0000256" key="1">
    <source>
        <dbReference type="SAM" id="Coils"/>
    </source>
</evidence>
<dbReference type="PANTHER" id="PTHR40094">
    <property type="entry name" value="ALPHA-2-MACROGLOBULIN HOMOLOG"/>
    <property type="match status" value="1"/>
</dbReference>
<dbReference type="Proteomes" id="UP000050317">
    <property type="component" value="Unassembled WGS sequence"/>
</dbReference>
<dbReference type="InterPro" id="IPR041246">
    <property type="entry name" value="Bact_MG10"/>
</dbReference>
<dbReference type="InterPro" id="IPR051802">
    <property type="entry name" value="YfhM-like"/>
</dbReference>
<evidence type="ECO:0000313" key="3">
    <source>
        <dbReference type="EMBL" id="KPZ10328.1"/>
    </source>
</evidence>